<dbReference type="AlphaFoldDB" id="A0AAI9F129"/>
<accession>A0AAI9F129</accession>
<name>A0AAI9F129_9BACT</name>
<proteinExistence type="predicted"/>
<comment type="caution">
    <text evidence="1">The sequence shown here is derived from an EMBL/GenBank/DDBJ whole genome shotgun (WGS) entry which is preliminary data.</text>
</comment>
<organism evidence="1 2">
    <name type="scientific">Caminibacter mediatlanticus TB-2</name>
    <dbReference type="NCBI Taxonomy" id="391592"/>
    <lineage>
        <taxon>Bacteria</taxon>
        <taxon>Pseudomonadati</taxon>
        <taxon>Campylobacterota</taxon>
        <taxon>Epsilonproteobacteria</taxon>
        <taxon>Nautiliales</taxon>
        <taxon>Nautiliaceae</taxon>
        <taxon>Caminibacter</taxon>
    </lineage>
</organism>
<dbReference type="EMBL" id="ABCJ01000007">
    <property type="protein sequence ID" value="EDM23282.1"/>
    <property type="molecule type" value="Genomic_DNA"/>
</dbReference>
<sequence length="38" mass="4704">MIGYKWSQWFYFKNIDLISNIENKEGVWVIRDNNKKIL</sequence>
<evidence type="ECO:0000313" key="1">
    <source>
        <dbReference type="EMBL" id="EDM23282.1"/>
    </source>
</evidence>
<evidence type="ECO:0000313" key="2">
    <source>
        <dbReference type="Proteomes" id="UP000003288"/>
    </source>
</evidence>
<gene>
    <name evidence="1" type="ORF">CMTB2_06276</name>
</gene>
<protein>
    <submittedName>
        <fullName evidence="1">Uncharacterized protein</fullName>
    </submittedName>
</protein>
<dbReference type="Proteomes" id="UP000003288">
    <property type="component" value="Unassembled WGS sequence"/>
</dbReference>
<reference evidence="1 2" key="1">
    <citation type="journal article" date="2011" name="Stand. Genomic Sci.">
        <title>Draft genome sequence of Caminibacter mediatlanticus strain TB-2, an epsilonproteobacterium isolated from a deep-sea hydrothermal vent.</title>
        <authorList>
            <person name="Giovannelli D."/>
            <person name="Ferriera S."/>
            <person name="Johnson J."/>
            <person name="Kravitz S."/>
            <person name="Perez-Rodriguez I."/>
            <person name="Ricci J."/>
            <person name="O'Brien C."/>
            <person name="Voordeckers J.W."/>
            <person name="Bini E."/>
            <person name="Vetriani C."/>
        </authorList>
    </citation>
    <scope>NUCLEOTIDE SEQUENCE [LARGE SCALE GENOMIC DNA]</scope>
    <source>
        <strain evidence="1 2">TB-2</strain>
    </source>
</reference>